<reference evidence="7" key="1">
    <citation type="journal article" date="2015" name="ISME J.">
        <title>Aquifer environment selects for microbial species cohorts in sediment and groundwater.</title>
        <authorList>
            <person name="Hug L.A."/>
            <person name="Thomas B.C."/>
            <person name="Brown C.T."/>
            <person name="Frischkorn K.R."/>
            <person name="Williams K.H."/>
            <person name="Tringe S.G."/>
            <person name="Banfield J.F."/>
        </authorList>
    </citation>
    <scope>NUCLEOTIDE SEQUENCE</scope>
</reference>
<dbReference type="InterPro" id="IPR036388">
    <property type="entry name" value="WH-like_DNA-bd_sf"/>
</dbReference>
<dbReference type="InterPro" id="IPR021153">
    <property type="entry name" value="HrcA_C"/>
</dbReference>
<comment type="function">
    <text evidence="5">Negative regulator of class I heat shock genes (grpE-dnaK-dnaJ and groELS operons). Prevents heat-shock induction of these operons.</text>
</comment>
<keyword evidence="2 5" id="KW-0805">Transcription regulation</keyword>
<keyword evidence="3 5" id="KW-0346">Stress response</keyword>
<dbReference type="GO" id="GO:0045892">
    <property type="term" value="P:negative regulation of DNA-templated transcription"/>
    <property type="evidence" value="ECO:0007669"/>
    <property type="project" value="UniProtKB-UniRule"/>
</dbReference>
<dbReference type="SUPFAM" id="SSF46785">
    <property type="entry name" value="Winged helix' DNA-binding domain"/>
    <property type="match status" value="1"/>
</dbReference>
<dbReference type="InterPro" id="IPR029016">
    <property type="entry name" value="GAF-like_dom_sf"/>
</dbReference>
<dbReference type="EMBL" id="KT006999">
    <property type="protein sequence ID" value="AKQ02282.1"/>
    <property type="molecule type" value="Genomic_DNA"/>
</dbReference>
<dbReference type="PANTHER" id="PTHR34824:SF1">
    <property type="entry name" value="HEAT-INDUCIBLE TRANSCRIPTION REPRESSOR HRCA"/>
    <property type="match status" value="1"/>
</dbReference>
<organism evidence="7">
    <name type="scientific">uncultured Microgenomates bacterium Rifle_16ft_4_minimus_37633</name>
    <dbReference type="NCBI Taxonomy" id="1665114"/>
    <lineage>
        <taxon>Bacteria</taxon>
        <taxon>Candidatus Microgenomatota</taxon>
        <taxon>environmental samples</taxon>
    </lineage>
</organism>
<evidence type="ECO:0000256" key="1">
    <source>
        <dbReference type="ARBA" id="ARBA00022491"/>
    </source>
</evidence>
<feature type="domain" description="Heat-inducible transcription repressor HrcA C-terminal" evidence="6">
    <location>
        <begin position="78"/>
        <end position="229"/>
    </location>
</feature>
<name>A0A0H4T768_9BACT</name>
<evidence type="ECO:0000313" key="7">
    <source>
        <dbReference type="EMBL" id="AKQ02282.1"/>
    </source>
</evidence>
<evidence type="ECO:0000256" key="2">
    <source>
        <dbReference type="ARBA" id="ARBA00023015"/>
    </source>
</evidence>
<protein>
    <recommendedName>
        <fullName evidence="5">Heat-inducible transcription repressor HrcA</fullName>
    </recommendedName>
</protein>
<gene>
    <name evidence="5 7" type="primary">hrcA</name>
</gene>
<evidence type="ECO:0000256" key="4">
    <source>
        <dbReference type="ARBA" id="ARBA00023163"/>
    </source>
</evidence>
<sequence>MSDGLSARQIHILKSLIDEYIDIAGPVGSEALDKKYNLGISPATIRNEMVELTHAGFLRQPHTSSGRVPTPKAMKLYIDQLMEEKKMSIAEEVKAKEDVWDARKDMDRLLDDATHALAEQTKSLAVAAVDSYDKVWSAGYSNVFLNPEFTEDMLVCESLFSLIDEVERLNDLFFRRISPVSPLDVLFGEDLGWPNLSPIGVVATHFSINGKNGALGIIGPTRLSYPRIIPVLKYFGNLISEVAR</sequence>
<dbReference type="Gene3D" id="1.10.10.10">
    <property type="entry name" value="Winged helix-like DNA-binding domain superfamily/Winged helix DNA-binding domain"/>
    <property type="match status" value="1"/>
</dbReference>
<dbReference type="Gene3D" id="3.30.450.40">
    <property type="match status" value="1"/>
</dbReference>
<keyword evidence="1 5" id="KW-0678">Repressor</keyword>
<evidence type="ECO:0000259" key="6">
    <source>
        <dbReference type="Pfam" id="PF01628"/>
    </source>
</evidence>
<dbReference type="Pfam" id="PF01628">
    <property type="entry name" value="HrcA"/>
    <property type="match status" value="1"/>
</dbReference>
<keyword evidence="4 5" id="KW-0804">Transcription</keyword>
<proteinExistence type="inferred from homology"/>
<dbReference type="PANTHER" id="PTHR34824">
    <property type="entry name" value="HEAT-INDUCIBLE TRANSCRIPTION REPRESSOR HRCA"/>
    <property type="match status" value="1"/>
</dbReference>
<dbReference type="AlphaFoldDB" id="A0A0H4T768"/>
<evidence type="ECO:0000256" key="5">
    <source>
        <dbReference type="HAMAP-Rule" id="MF_00081"/>
    </source>
</evidence>
<comment type="similarity">
    <text evidence="5">Belongs to the HrcA family.</text>
</comment>
<dbReference type="GO" id="GO:0003677">
    <property type="term" value="F:DNA binding"/>
    <property type="evidence" value="ECO:0007669"/>
    <property type="project" value="InterPro"/>
</dbReference>
<dbReference type="SUPFAM" id="SSF55781">
    <property type="entry name" value="GAF domain-like"/>
    <property type="match status" value="1"/>
</dbReference>
<dbReference type="InterPro" id="IPR002571">
    <property type="entry name" value="HrcA"/>
</dbReference>
<accession>A0A0H4T768</accession>
<dbReference type="HAMAP" id="MF_00081">
    <property type="entry name" value="HrcA"/>
    <property type="match status" value="1"/>
</dbReference>
<dbReference type="InterPro" id="IPR036390">
    <property type="entry name" value="WH_DNA-bd_sf"/>
</dbReference>
<evidence type="ECO:0000256" key="3">
    <source>
        <dbReference type="ARBA" id="ARBA00023016"/>
    </source>
</evidence>